<dbReference type="InterPro" id="IPR028386">
    <property type="entry name" value="CENP-C/Mif2/cnp3"/>
</dbReference>
<feature type="compositionally biased region" description="Basic and acidic residues" evidence="4">
    <location>
        <begin position="379"/>
        <end position="390"/>
    </location>
</feature>
<reference evidence="5" key="1">
    <citation type="submission" date="2025-05" db="UniProtKB">
        <authorList>
            <consortium name="RefSeq"/>
        </authorList>
    </citation>
    <scope>NUCLEOTIDE SEQUENCE [LARGE SCALE GENOMIC DNA]</scope>
</reference>
<comment type="similarity">
    <text evidence="2">Belongs to the CENP-C/MIF2 family.</text>
</comment>
<feature type="region of interest" description="Disordered" evidence="4">
    <location>
        <begin position="487"/>
        <end position="557"/>
    </location>
</feature>
<dbReference type="PANTHER" id="PTHR16684">
    <property type="entry name" value="CENTROMERE PROTEIN C"/>
    <property type="match status" value="1"/>
</dbReference>
<dbReference type="RefSeq" id="XP_048129697.1">
    <property type="nucleotide sequence ID" value="XM_048273740.1"/>
</dbReference>
<feature type="compositionally biased region" description="Basic and acidic residues" evidence="4">
    <location>
        <begin position="487"/>
        <end position="505"/>
    </location>
</feature>
<evidence type="ECO:0000256" key="2">
    <source>
        <dbReference type="ARBA" id="ARBA00010291"/>
    </source>
</evidence>
<proteinExistence type="inferred from homology"/>
<dbReference type="PANTHER" id="PTHR16684:SF11">
    <property type="entry name" value="CENTROMERE PROTEIN C"/>
    <property type="match status" value="1"/>
</dbReference>
<dbReference type="GeneID" id="115737564"/>
<protein>
    <submittedName>
        <fullName evidence="6">Centromere protein C isoform X1</fullName>
    </submittedName>
</protein>
<keyword evidence="3" id="KW-0539">Nucleus</keyword>
<evidence type="ECO:0000313" key="6">
    <source>
        <dbReference type="RefSeq" id="XP_048129697.1"/>
    </source>
</evidence>
<feature type="compositionally biased region" description="Basic residues" evidence="4">
    <location>
        <begin position="527"/>
        <end position="545"/>
    </location>
</feature>
<gene>
    <name evidence="6" type="primary">LOC115737564</name>
</gene>
<dbReference type="Proteomes" id="UP000827889">
    <property type="component" value="Chromosome 2"/>
</dbReference>
<comment type="subcellular location">
    <subcellularLocation>
        <location evidence="1">Nucleus</location>
    </subcellularLocation>
</comment>
<accession>A0ABM3GZB4</accession>
<sequence>MASEAPRRSEPADPLAAYSVLSLFPRTLGVLKEAPKPYDLECDLDSLHDHLKSIALRSPKRLLDQAKAIVSNSSELVNISIPTKVASEDKNRVNAVMANEVTRKRRPASGRERPRFSLKLDSSHPMVTLEPTFDVDIYEDPDEFFQAFEMFDNARSEIHRQTGVPVHQNQYDTVRNARPRRPETLRKSFKNRFDQSVICSQVTSQNDIVPGPVYTTQPEAIELTEETELAGSEMAENKVDELLDDLLSGNCEDFDGDGAVNLLQERLQIKPVNIDNLSLPDMQDIRGNDLNASERETSQHRQALSDIQNILKGLHSKSPSKSGDVSRKNIPSPQTKSPLAPLILLKRRKFKDNSIDPFSAANIDVAATKNSPLSNCLRIHSDGTGTRKDPSTSGKSKSPMVEEDAGIVDNVHHFKHITGYYSNVSITGLSRYSSNDSNERFKLDFMTLEEDLPDSSADIDSRTEKVAVTSPHFDVGMQNSTIGEVNHNEHNQEDTSHRSTLKDDGTGGTFASTDRAPEKQTENSLSAHKKSKARPSKDRLRKGLSRRQSLAAAGTSWNSGVRRSTRIRSRPLEYWKGERFLYGRVHESLATVIGIKYVSPGKADGKSTMRVKSYVSDEYKELVELASLH</sequence>
<reference evidence="6" key="2">
    <citation type="submission" date="2025-08" db="UniProtKB">
        <authorList>
            <consortium name="RefSeq"/>
        </authorList>
    </citation>
    <scope>IDENTIFICATION</scope>
    <source>
        <tissue evidence="6">Leaf</tissue>
    </source>
</reference>
<evidence type="ECO:0000256" key="1">
    <source>
        <dbReference type="ARBA" id="ARBA00004123"/>
    </source>
</evidence>
<keyword evidence="5" id="KW-1185">Reference proteome</keyword>
<evidence type="ECO:0000256" key="4">
    <source>
        <dbReference type="SAM" id="MobiDB-lite"/>
    </source>
</evidence>
<evidence type="ECO:0000256" key="3">
    <source>
        <dbReference type="ARBA" id="ARBA00023242"/>
    </source>
</evidence>
<organism evidence="5 6">
    <name type="scientific">Rhodamnia argentea</name>
    <dbReference type="NCBI Taxonomy" id="178133"/>
    <lineage>
        <taxon>Eukaryota</taxon>
        <taxon>Viridiplantae</taxon>
        <taxon>Streptophyta</taxon>
        <taxon>Embryophyta</taxon>
        <taxon>Tracheophyta</taxon>
        <taxon>Spermatophyta</taxon>
        <taxon>Magnoliopsida</taxon>
        <taxon>eudicotyledons</taxon>
        <taxon>Gunneridae</taxon>
        <taxon>Pentapetalae</taxon>
        <taxon>rosids</taxon>
        <taxon>malvids</taxon>
        <taxon>Myrtales</taxon>
        <taxon>Myrtaceae</taxon>
        <taxon>Myrtoideae</taxon>
        <taxon>Myrteae</taxon>
        <taxon>Australasian group</taxon>
        <taxon>Rhodamnia</taxon>
    </lineage>
</organism>
<feature type="region of interest" description="Disordered" evidence="4">
    <location>
        <begin position="379"/>
        <end position="401"/>
    </location>
</feature>
<feature type="compositionally biased region" description="Polar residues" evidence="4">
    <location>
        <begin position="317"/>
        <end position="337"/>
    </location>
</feature>
<name>A0ABM3GZB4_9MYRT</name>
<feature type="region of interest" description="Disordered" evidence="4">
    <location>
        <begin position="314"/>
        <end position="338"/>
    </location>
</feature>
<evidence type="ECO:0000313" key="5">
    <source>
        <dbReference type="Proteomes" id="UP000827889"/>
    </source>
</evidence>